<dbReference type="InterPro" id="IPR001387">
    <property type="entry name" value="Cro/C1-type_HTH"/>
</dbReference>
<dbReference type="EMBL" id="CP032452">
    <property type="protein sequence ID" value="QEZ68948.1"/>
    <property type="molecule type" value="Genomic_DNA"/>
</dbReference>
<dbReference type="GO" id="GO:0003677">
    <property type="term" value="F:DNA binding"/>
    <property type="evidence" value="ECO:0007669"/>
    <property type="project" value="UniProtKB-KW"/>
</dbReference>
<evidence type="ECO:0000313" key="4">
    <source>
        <dbReference type="Proteomes" id="UP000326961"/>
    </source>
</evidence>
<dbReference type="Gene3D" id="1.10.260.40">
    <property type="entry name" value="lambda repressor-like DNA-binding domains"/>
    <property type="match status" value="1"/>
</dbReference>
<dbReference type="PANTHER" id="PTHR46558">
    <property type="entry name" value="TRACRIPTIONAL REGULATORY PROTEIN-RELATED-RELATED"/>
    <property type="match status" value="1"/>
</dbReference>
<dbReference type="Pfam" id="PF01381">
    <property type="entry name" value="HTH_3"/>
    <property type="match status" value="1"/>
</dbReference>
<name>A0A5P3XF36_PARBF</name>
<reference evidence="3 4" key="1">
    <citation type="submission" date="2018-09" db="EMBL/GenBank/DDBJ databases">
        <title>A clostridial neurotoxin that targets Anopheles mosquitoes.</title>
        <authorList>
            <person name="Contreras E."/>
            <person name="Masuyer G."/>
            <person name="Qureshi N."/>
            <person name="Chawla S."/>
            <person name="Lim H.L."/>
            <person name="Chen J."/>
            <person name="Stenmark P."/>
            <person name="Gill S."/>
        </authorList>
    </citation>
    <scope>NUCLEOTIDE SEQUENCE [LARGE SCALE GENOMIC DNA]</scope>
    <source>
        <strain evidence="3 4">Cbm</strain>
    </source>
</reference>
<sequence>MGVNLKIARIKKGLSQEDVCELARVGRVTLSKLENGEGNPRRDLMIRLSKVLETPVEELFFYEK</sequence>
<dbReference type="SMART" id="SM00530">
    <property type="entry name" value="HTH_XRE"/>
    <property type="match status" value="1"/>
</dbReference>
<dbReference type="Proteomes" id="UP000326961">
    <property type="component" value="Chromosome"/>
</dbReference>
<dbReference type="InterPro" id="IPR010982">
    <property type="entry name" value="Lambda_DNA-bd_dom_sf"/>
</dbReference>
<proteinExistence type="predicted"/>
<keyword evidence="1" id="KW-0238">DNA-binding</keyword>
<dbReference type="PROSITE" id="PS50943">
    <property type="entry name" value="HTH_CROC1"/>
    <property type="match status" value="1"/>
</dbReference>
<accession>A0A5P3XF36</accession>
<dbReference type="AlphaFoldDB" id="A0A5P3XF36"/>
<gene>
    <name evidence="3" type="ORF">D4A35_08380</name>
</gene>
<dbReference type="SUPFAM" id="SSF47413">
    <property type="entry name" value="lambda repressor-like DNA-binding domains"/>
    <property type="match status" value="1"/>
</dbReference>
<dbReference type="CDD" id="cd00093">
    <property type="entry name" value="HTH_XRE"/>
    <property type="match status" value="1"/>
</dbReference>
<organism evidence="3 4">
    <name type="scientific">Paraclostridium bifermentans</name>
    <name type="common">Clostridium bifermentans</name>
    <dbReference type="NCBI Taxonomy" id="1490"/>
    <lineage>
        <taxon>Bacteria</taxon>
        <taxon>Bacillati</taxon>
        <taxon>Bacillota</taxon>
        <taxon>Clostridia</taxon>
        <taxon>Peptostreptococcales</taxon>
        <taxon>Peptostreptococcaceae</taxon>
        <taxon>Paraclostridium</taxon>
    </lineage>
</organism>
<dbReference type="PANTHER" id="PTHR46558:SF3">
    <property type="entry name" value="TRANSCRIPTIONAL REGULATOR"/>
    <property type="match status" value="1"/>
</dbReference>
<feature type="domain" description="HTH cro/C1-type" evidence="2">
    <location>
        <begin position="5"/>
        <end position="59"/>
    </location>
</feature>
<evidence type="ECO:0000313" key="3">
    <source>
        <dbReference type="EMBL" id="QEZ68948.1"/>
    </source>
</evidence>
<evidence type="ECO:0000256" key="1">
    <source>
        <dbReference type="ARBA" id="ARBA00023125"/>
    </source>
</evidence>
<dbReference type="RefSeq" id="WP_150886644.1">
    <property type="nucleotide sequence ID" value="NZ_CP032452.1"/>
</dbReference>
<evidence type="ECO:0000259" key="2">
    <source>
        <dbReference type="PROSITE" id="PS50943"/>
    </source>
</evidence>
<protein>
    <submittedName>
        <fullName evidence="3">XRE family transcriptional regulator</fullName>
    </submittedName>
</protein>